<dbReference type="InterPro" id="IPR014729">
    <property type="entry name" value="Rossmann-like_a/b/a_fold"/>
</dbReference>
<keyword evidence="6 10" id="KW-0648">Protein biosynthesis</keyword>
<keyword evidence="7 10" id="KW-0030">Aminoacyl-tRNA synthetase</keyword>
<dbReference type="PANTHER" id="PTHR43766">
    <property type="entry name" value="TRYPTOPHAN--TRNA LIGASE, MITOCHONDRIAL"/>
    <property type="match status" value="1"/>
</dbReference>
<dbReference type="GO" id="GO:0004830">
    <property type="term" value="F:tryptophan-tRNA ligase activity"/>
    <property type="evidence" value="ECO:0007669"/>
    <property type="project" value="UniProtKB-UniRule"/>
</dbReference>
<dbReference type="Gene3D" id="1.10.240.10">
    <property type="entry name" value="Tyrosyl-Transfer RNA Synthetase"/>
    <property type="match status" value="1"/>
</dbReference>
<protein>
    <recommendedName>
        <fullName evidence="2 9">Tryptophan--tRNA ligase</fullName>
        <ecNumber evidence="2 9">6.1.1.2</ecNumber>
    </recommendedName>
</protein>
<evidence type="ECO:0000256" key="10">
    <source>
        <dbReference type="RuleBase" id="RU363036"/>
    </source>
</evidence>
<keyword evidence="5 10" id="KW-0067">ATP-binding</keyword>
<comment type="similarity">
    <text evidence="1 10">Belongs to the class-I aminoacyl-tRNA synthetase family.</text>
</comment>
<accession>A0A1F5JE21</accession>
<evidence type="ECO:0000313" key="11">
    <source>
        <dbReference type="EMBL" id="OGE26901.1"/>
    </source>
</evidence>
<comment type="catalytic activity">
    <reaction evidence="8">
        <text>tRNA(Trp) + L-tryptophan + ATP = L-tryptophyl-tRNA(Trp) + AMP + diphosphate + H(+)</text>
        <dbReference type="Rhea" id="RHEA:24080"/>
        <dbReference type="Rhea" id="RHEA-COMP:9671"/>
        <dbReference type="Rhea" id="RHEA-COMP:9705"/>
        <dbReference type="ChEBI" id="CHEBI:15378"/>
        <dbReference type="ChEBI" id="CHEBI:30616"/>
        <dbReference type="ChEBI" id="CHEBI:33019"/>
        <dbReference type="ChEBI" id="CHEBI:57912"/>
        <dbReference type="ChEBI" id="CHEBI:78442"/>
        <dbReference type="ChEBI" id="CHEBI:78535"/>
        <dbReference type="ChEBI" id="CHEBI:456215"/>
        <dbReference type="EC" id="6.1.1.2"/>
    </reaction>
</comment>
<comment type="caution">
    <text evidence="11">The sequence shown here is derived from an EMBL/GenBank/DDBJ whole genome shotgun (WGS) entry which is preliminary data.</text>
</comment>
<dbReference type="Proteomes" id="UP000177042">
    <property type="component" value="Unassembled WGS sequence"/>
</dbReference>
<evidence type="ECO:0000313" key="12">
    <source>
        <dbReference type="Proteomes" id="UP000177042"/>
    </source>
</evidence>
<dbReference type="GO" id="GO:0006436">
    <property type="term" value="P:tryptophanyl-tRNA aminoacylation"/>
    <property type="evidence" value="ECO:0007669"/>
    <property type="project" value="UniProtKB-UniRule"/>
</dbReference>
<keyword evidence="4 10" id="KW-0547">Nucleotide-binding</keyword>
<dbReference type="EC" id="6.1.1.2" evidence="2 9"/>
<dbReference type="EMBL" id="MFCX01000001">
    <property type="protein sequence ID" value="OGE26901.1"/>
    <property type="molecule type" value="Genomic_DNA"/>
</dbReference>
<evidence type="ECO:0000256" key="9">
    <source>
        <dbReference type="NCBIfam" id="TIGR00233"/>
    </source>
</evidence>
<evidence type="ECO:0000256" key="3">
    <source>
        <dbReference type="ARBA" id="ARBA00022598"/>
    </source>
</evidence>
<evidence type="ECO:0000256" key="2">
    <source>
        <dbReference type="ARBA" id="ARBA00013161"/>
    </source>
</evidence>
<evidence type="ECO:0000256" key="5">
    <source>
        <dbReference type="ARBA" id="ARBA00022840"/>
    </source>
</evidence>
<dbReference type="AlphaFoldDB" id="A0A1F5JE21"/>
<sequence>MKKRILTGDRPTYDSFHLGNYIGSLKNRVKLQEEYETFILIADMHALTTHFNKTDTLEGNIRGLMLGYLSVGLDPNKVTFCLQSKLPETVELAYFLGTLTPRAVLERQPALKEKLDQGEQDTFALYSYPVLMAADILLPKANLVPVGKDQKAHVEFARDIAIKFNNLYGGSLPAGRQVFPIPEPLIGEVPTLPGTDGQAKMGKSLNNAIFLTDSAQEVEKKVMSMYTDPKRIHPTDPGTVEGNPVFIYLDAFAAENFKFQISNFKLLYTKGQVGDIEVKKYLVKVLNNFLDPIRKRRAEYENKPELVERILEEGIQKARAEAQKTLVGVKKAMKLDYFNN</sequence>
<dbReference type="PANTHER" id="PTHR43766:SF1">
    <property type="entry name" value="TRYPTOPHAN--TRNA LIGASE, MITOCHONDRIAL"/>
    <property type="match status" value="1"/>
</dbReference>
<name>A0A1F5JE21_9BACT</name>
<evidence type="ECO:0000256" key="7">
    <source>
        <dbReference type="ARBA" id="ARBA00023146"/>
    </source>
</evidence>
<dbReference type="SUPFAM" id="SSF52374">
    <property type="entry name" value="Nucleotidylyl transferase"/>
    <property type="match status" value="1"/>
</dbReference>
<dbReference type="InterPro" id="IPR050203">
    <property type="entry name" value="Trp-tRNA_synthetase"/>
</dbReference>
<keyword evidence="3 10" id="KW-0436">Ligase</keyword>
<dbReference type="GO" id="GO:0005829">
    <property type="term" value="C:cytosol"/>
    <property type="evidence" value="ECO:0007669"/>
    <property type="project" value="TreeGrafter"/>
</dbReference>
<evidence type="ECO:0000256" key="6">
    <source>
        <dbReference type="ARBA" id="ARBA00022917"/>
    </source>
</evidence>
<proteinExistence type="inferred from homology"/>
<dbReference type="FunFam" id="1.10.240.10:FF:000005">
    <property type="entry name" value="Tryptophan--tRNA ligase"/>
    <property type="match status" value="1"/>
</dbReference>
<evidence type="ECO:0000256" key="4">
    <source>
        <dbReference type="ARBA" id="ARBA00022741"/>
    </source>
</evidence>
<dbReference type="GO" id="GO:0005524">
    <property type="term" value="F:ATP binding"/>
    <property type="evidence" value="ECO:0007669"/>
    <property type="project" value="UniProtKB-KW"/>
</dbReference>
<evidence type="ECO:0000256" key="1">
    <source>
        <dbReference type="ARBA" id="ARBA00005594"/>
    </source>
</evidence>
<dbReference type="InterPro" id="IPR002305">
    <property type="entry name" value="aa-tRNA-synth_Ic"/>
</dbReference>
<dbReference type="PRINTS" id="PR01039">
    <property type="entry name" value="TRNASYNTHTRP"/>
</dbReference>
<dbReference type="Pfam" id="PF00579">
    <property type="entry name" value="tRNA-synt_1b"/>
    <property type="match status" value="1"/>
</dbReference>
<dbReference type="NCBIfam" id="TIGR00233">
    <property type="entry name" value="trpS"/>
    <property type="match status" value="1"/>
</dbReference>
<evidence type="ECO:0000256" key="8">
    <source>
        <dbReference type="ARBA" id="ARBA00049929"/>
    </source>
</evidence>
<dbReference type="Gene3D" id="3.40.50.620">
    <property type="entry name" value="HUPs"/>
    <property type="match status" value="1"/>
</dbReference>
<reference evidence="11 12" key="1">
    <citation type="journal article" date="2016" name="Nat. Commun.">
        <title>Thousands of microbial genomes shed light on interconnected biogeochemical processes in an aquifer system.</title>
        <authorList>
            <person name="Anantharaman K."/>
            <person name="Brown C.T."/>
            <person name="Hug L.A."/>
            <person name="Sharon I."/>
            <person name="Castelle C.J."/>
            <person name="Probst A.J."/>
            <person name="Thomas B.C."/>
            <person name="Singh A."/>
            <person name="Wilkins M.J."/>
            <person name="Karaoz U."/>
            <person name="Brodie E.L."/>
            <person name="Williams K.H."/>
            <person name="Hubbard S.S."/>
            <person name="Banfield J.F."/>
        </authorList>
    </citation>
    <scope>NUCLEOTIDE SEQUENCE [LARGE SCALE GENOMIC DNA]</scope>
</reference>
<organism evidence="11 12">
    <name type="scientific">Candidatus Daviesbacteria bacterium RIFCSPHIGHO2_02_FULL_39_12</name>
    <dbReference type="NCBI Taxonomy" id="1797770"/>
    <lineage>
        <taxon>Bacteria</taxon>
        <taxon>Candidatus Daviesiibacteriota</taxon>
    </lineage>
</organism>
<dbReference type="CDD" id="cd00806">
    <property type="entry name" value="TrpRS_core"/>
    <property type="match status" value="1"/>
</dbReference>
<dbReference type="InterPro" id="IPR002306">
    <property type="entry name" value="Trp-tRNA-ligase"/>
</dbReference>
<gene>
    <name evidence="11" type="ORF">A3C26_03880</name>
</gene>